<dbReference type="InterPro" id="IPR053286">
    <property type="entry name" value="Nematode_rcpt-like_srab"/>
</dbReference>
<dbReference type="PANTHER" id="PTHR46561">
    <property type="entry name" value="SERPENTINE RECEPTOR, CLASS AB (CLASS A-LIKE)-RELATED"/>
    <property type="match status" value="1"/>
</dbReference>
<dbReference type="EMBL" id="CP090895">
    <property type="protein sequence ID" value="ULT87813.1"/>
    <property type="molecule type" value="Genomic_DNA"/>
</dbReference>
<feature type="transmembrane region" description="Helical" evidence="5">
    <location>
        <begin position="279"/>
        <end position="301"/>
    </location>
</feature>
<accession>A0AAE9A633</accession>
<feature type="transmembrane region" description="Helical" evidence="5">
    <location>
        <begin position="25"/>
        <end position="45"/>
    </location>
</feature>
<dbReference type="AlphaFoldDB" id="A0AAE9A633"/>
<name>A0AAE9A633_CAEBR</name>
<evidence type="ECO:0000313" key="6">
    <source>
        <dbReference type="EMBL" id="ULT87813.1"/>
    </source>
</evidence>
<evidence type="ECO:0000313" key="7">
    <source>
        <dbReference type="Proteomes" id="UP000827892"/>
    </source>
</evidence>
<organism evidence="6 7">
    <name type="scientific">Caenorhabditis briggsae</name>
    <dbReference type="NCBI Taxonomy" id="6238"/>
    <lineage>
        <taxon>Eukaryota</taxon>
        <taxon>Metazoa</taxon>
        <taxon>Ecdysozoa</taxon>
        <taxon>Nematoda</taxon>
        <taxon>Chromadorea</taxon>
        <taxon>Rhabditida</taxon>
        <taxon>Rhabditina</taxon>
        <taxon>Rhabditomorpha</taxon>
        <taxon>Rhabditoidea</taxon>
        <taxon>Rhabditidae</taxon>
        <taxon>Peloderinae</taxon>
        <taxon>Caenorhabditis</taxon>
    </lineage>
</organism>
<dbReference type="Proteomes" id="UP000827892">
    <property type="component" value="Chromosome V"/>
</dbReference>
<feature type="transmembrane region" description="Helical" evidence="5">
    <location>
        <begin position="141"/>
        <end position="160"/>
    </location>
</feature>
<evidence type="ECO:0000256" key="4">
    <source>
        <dbReference type="ARBA" id="ARBA00023136"/>
    </source>
</evidence>
<keyword evidence="4 5" id="KW-0472">Membrane</keyword>
<reference evidence="6 7" key="1">
    <citation type="submission" date="2022-02" db="EMBL/GenBank/DDBJ databases">
        <title>Chromosome-level reference genomes for two strains of Caenorhabditis briggsae: an improved platform for comparative genomics.</title>
        <authorList>
            <person name="Stevens L."/>
            <person name="Andersen E.C."/>
        </authorList>
    </citation>
    <scope>NUCLEOTIDE SEQUENCE [LARGE SCALE GENOMIC DNA]</scope>
    <source>
        <strain evidence="6">QX1410_ONT</strain>
        <tissue evidence="6">Whole-organism</tissue>
    </source>
</reference>
<proteinExistence type="predicted"/>
<dbReference type="InterPro" id="IPR019408">
    <property type="entry name" value="7TM_GPCR_serpentine_rcpt_Srab"/>
</dbReference>
<evidence type="ECO:0000256" key="2">
    <source>
        <dbReference type="ARBA" id="ARBA00022692"/>
    </source>
</evidence>
<comment type="subcellular location">
    <subcellularLocation>
        <location evidence="1">Membrane</location>
        <topology evidence="1">Multi-pass membrane protein</topology>
    </subcellularLocation>
</comment>
<evidence type="ECO:0000256" key="1">
    <source>
        <dbReference type="ARBA" id="ARBA00004141"/>
    </source>
</evidence>
<protein>
    <submittedName>
        <fullName evidence="6">Uncharacterized protein</fullName>
    </submittedName>
</protein>
<dbReference type="Pfam" id="PF10292">
    <property type="entry name" value="7TM_GPCR_Srab"/>
    <property type="match status" value="1"/>
</dbReference>
<keyword evidence="3 5" id="KW-1133">Transmembrane helix</keyword>
<evidence type="ECO:0000256" key="5">
    <source>
        <dbReference type="SAM" id="Phobius"/>
    </source>
</evidence>
<feature type="transmembrane region" description="Helical" evidence="5">
    <location>
        <begin position="192"/>
        <end position="212"/>
    </location>
</feature>
<keyword evidence="2 5" id="KW-0812">Transmembrane</keyword>
<evidence type="ECO:0000256" key="3">
    <source>
        <dbReference type="ARBA" id="ARBA00022989"/>
    </source>
</evidence>
<gene>
    <name evidence="6" type="ORF">L3Y34_007175</name>
</gene>
<dbReference type="PANTHER" id="PTHR46561:SF6">
    <property type="entry name" value="SERPENTINE RECEPTOR, CLASS AB (CLASS A-LIKE)"/>
    <property type="match status" value="1"/>
</dbReference>
<feature type="transmembrane region" description="Helical" evidence="5">
    <location>
        <begin position="246"/>
        <end position="267"/>
    </location>
</feature>
<sequence length="633" mass="72967">MSQNLTTCETMLTYSTSIELRLSLLLNWFILLPAFPIIGYSLYFSFTQRVFHKNTQIQISIHLAALLVHCVGRFSLHTADLFNYFYPYQSGCEILPNFYRCLIFRFLYNAGQATVSMTPISITLERLIAVKYNRAYENCSINYGIFLGVFQIFLAICYLFTRYVHAAFTPSSFTFFYCQTLVSSTISTAETIIPLSMVICSQIISIVVFRILEIKNKKLRAVADINLSTRYTLDQGRRSFVALKSFIHFNCITISTILLGIVVLHLASPFFTKPNYMAIIELTHAIPLYGIIVCIGVWWKLRILDGEQRRNITMALRRKPMHTDLRKIQFSAKEQQETAAFMTRPKIEKLIITGVLSNWSEEKSTIRVELDSLTIWLTGKENLTKIDKGWEGELFEELSEIRQENRFEILNNFLKSVSHDGCIQADTVEVVGATFAPPEAFIPNCENLKLADFQQECLLEWITSSLQIRREFKNFEIDCWSVEVPIRPFIQGLKVSKHLKIRCETGMTDEELEGIEAMDLTVSSDQITPAAAKIRLLKFLKFGKRHEKLEIRTVHPQFFDAQRDLFSDSWIVKKIPQDYEEGGEFIGKIFSGFENIHGIQDTREFSCDYYGDSMRIFCAVVEKSKTSLTLYPF</sequence>
<dbReference type="GO" id="GO:0016020">
    <property type="term" value="C:membrane"/>
    <property type="evidence" value="ECO:0007669"/>
    <property type="project" value="UniProtKB-SubCell"/>
</dbReference>